<feature type="transmembrane region" description="Helical" evidence="5">
    <location>
        <begin position="318"/>
        <end position="340"/>
    </location>
</feature>
<accession>A0A840KDX6</accession>
<feature type="transmembrane region" description="Helical" evidence="5">
    <location>
        <begin position="205"/>
        <end position="234"/>
    </location>
</feature>
<evidence type="ECO:0000313" key="8">
    <source>
        <dbReference type="Proteomes" id="UP000592180"/>
    </source>
</evidence>
<comment type="caution">
    <text evidence="7">The sequence shown here is derived from an EMBL/GenBank/DDBJ whole genome shotgun (WGS) entry which is preliminary data.</text>
</comment>
<evidence type="ECO:0000256" key="5">
    <source>
        <dbReference type="SAM" id="Phobius"/>
    </source>
</evidence>
<feature type="transmembrane region" description="Helical" evidence="5">
    <location>
        <begin position="17"/>
        <end position="34"/>
    </location>
</feature>
<dbReference type="AlphaFoldDB" id="A0A840KDX6"/>
<comment type="subcellular location">
    <subcellularLocation>
        <location evidence="1">Membrane</location>
        <topology evidence="1">Multi-pass membrane protein</topology>
    </subcellularLocation>
</comment>
<keyword evidence="3 5" id="KW-1133">Transmembrane helix</keyword>
<evidence type="ECO:0000259" key="6">
    <source>
        <dbReference type="Pfam" id="PF04932"/>
    </source>
</evidence>
<gene>
    <name evidence="7" type="ORF">HNP38_001449</name>
</gene>
<feature type="transmembrane region" description="Helical" evidence="5">
    <location>
        <begin position="241"/>
        <end position="262"/>
    </location>
</feature>
<keyword evidence="2 5" id="KW-0812">Transmembrane</keyword>
<proteinExistence type="predicted"/>
<evidence type="ECO:0000256" key="1">
    <source>
        <dbReference type="ARBA" id="ARBA00004141"/>
    </source>
</evidence>
<name>A0A840KDX6_9FLAO</name>
<feature type="transmembrane region" description="Helical" evidence="5">
    <location>
        <begin position="46"/>
        <end position="64"/>
    </location>
</feature>
<dbReference type="Proteomes" id="UP000592180">
    <property type="component" value="Unassembled WGS sequence"/>
</dbReference>
<dbReference type="GO" id="GO:0016874">
    <property type="term" value="F:ligase activity"/>
    <property type="evidence" value="ECO:0007669"/>
    <property type="project" value="UniProtKB-KW"/>
</dbReference>
<dbReference type="RefSeq" id="WP_184186701.1">
    <property type="nucleotide sequence ID" value="NZ_JACHLE010000001.1"/>
</dbReference>
<reference evidence="7 8" key="1">
    <citation type="submission" date="2020-08" db="EMBL/GenBank/DDBJ databases">
        <title>Functional genomics of gut bacteria from endangered species of beetles.</title>
        <authorList>
            <person name="Carlos-Shanley C."/>
        </authorList>
    </citation>
    <scope>NUCLEOTIDE SEQUENCE [LARGE SCALE GENOMIC DNA]</scope>
    <source>
        <strain evidence="7 8">S00151</strain>
    </source>
</reference>
<evidence type="ECO:0000313" key="7">
    <source>
        <dbReference type="EMBL" id="MBB4806177.1"/>
    </source>
</evidence>
<protein>
    <submittedName>
        <fullName evidence="7">O-antigen ligase</fullName>
    </submittedName>
</protein>
<keyword evidence="7" id="KW-0436">Ligase</keyword>
<dbReference type="Pfam" id="PF04932">
    <property type="entry name" value="Wzy_C"/>
    <property type="match status" value="1"/>
</dbReference>
<feature type="transmembrane region" description="Helical" evidence="5">
    <location>
        <begin position="141"/>
        <end position="160"/>
    </location>
</feature>
<organism evidence="7 8">
    <name type="scientific">Chryseobacterium defluvii</name>
    <dbReference type="NCBI Taxonomy" id="160396"/>
    <lineage>
        <taxon>Bacteria</taxon>
        <taxon>Pseudomonadati</taxon>
        <taxon>Bacteroidota</taxon>
        <taxon>Flavobacteriia</taxon>
        <taxon>Flavobacteriales</taxon>
        <taxon>Weeksellaceae</taxon>
        <taxon>Chryseobacterium group</taxon>
        <taxon>Chryseobacterium</taxon>
    </lineage>
</organism>
<dbReference type="GO" id="GO:0016020">
    <property type="term" value="C:membrane"/>
    <property type="evidence" value="ECO:0007669"/>
    <property type="project" value="UniProtKB-SubCell"/>
</dbReference>
<feature type="transmembrane region" description="Helical" evidence="5">
    <location>
        <begin position="109"/>
        <end position="129"/>
    </location>
</feature>
<feature type="transmembrane region" description="Helical" evidence="5">
    <location>
        <begin position="70"/>
        <end position="88"/>
    </location>
</feature>
<feature type="domain" description="O-antigen ligase-related" evidence="6">
    <location>
        <begin position="204"/>
        <end position="335"/>
    </location>
</feature>
<feature type="transmembrane region" description="Helical" evidence="5">
    <location>
        <begin position="172"/>
        <end position="193"/>
    </location>
</feature>
<feature type="transmembrane region" description="Helical" evidence="5">
    <location>
        <begin position="352"/>
        <end position="372"/>
    </location>
</feature>
<evidence type="ECO:0000256" key="4">
    <source>
        <dbReference type="ARBA" id="ARBA00023136"/>
    </source>
</evidence>
<dbReference type="InterPro" id="IPR007016">
    <property type="entry name" value="O-antigen_ligase-rel_domated"/>
</dbReference>
<evidence type="ECO:0000256" key="2">
    <source>
        <dbReference type="ARBA" id="ARBA00022692"/>
    </source>
</evidence>
<keyword evidence="8" id="KW-1185">Reference proteome</keyword>
<sequence>MEKTTHIKTLAPASPETFFLVLALFGYIISYFDPFSSERLSHTMNILIRGTVFFSALYFLVKNIDLVKKRKWMIITFLLFYGLYLLKAEYTFRNYTFLPDTLEKLKKTFYYYSLVIIPVPVISMISLDYGKVNFELFYKYVFWFLTIILGLNFLYSMFFMEFLKSGGGAFRAYYILVGHYGLSLVVMCVYSFFILKKWNISHGIALFLGLFPICISAARSPLLAFLAIALLLIILKNNRKYWIAFCLLVIMTVLLLFIAYTYGIGQDMIFLKRINAALFEGNASGRSYFFDKGLDEFFANPVLGGRILFESGMYSHNMFIDILMATGLVGMLLFIAYFQFVIRSFVKIARNIYKYKEAGILTLFFLQYFVLVQTSGNIYLSFEFWYFSGALIGLGYIKYNNEKIKSNDSRGNTAGDH</sequence>
<keyword evidence="4 5" id="KW-0472">Membrane</keyword>
<evidence type="ECO:0000256" key="3">
    <source>
        <dbReference type="ARBA" id="ARBA00022989"/>
    </source>
</evidence>
<dbReference type="EMBL" id="JACHLE010000001">
    <property type="protein sequence ID" value="MBB4806177.1"/>
    <property type="molecule type" value="Genomic_DNA"/>
</dbReference>